<feature type="compositionally biased region" description="Basic residues" evidence="1">
    <location>
        <begin position="37"/>
        <end position="58"/>
    </location>
</feature>
<feature type="compositionally biased region" description="Polar residues" evidence="1">
    <location>
        <begin position="13"/>
        <end position="29"/>
    </location>
</feature>
<sequence length="175" mass="18972">MTEDHRQEPLPEASQSREATVGESSSQHRSGCGLRQVLRKVKKNVTKKVSKRFKRSRHQVPVVQNTDHESVLSNQNTELTSRLHPSDGDKPATSKNLTSCGNQGASREPASKVLDAPPGVEEIPDPQSVDAELQAAREATESMALLGGRVTSFVSKAEDGPKYLAAADDIPTTYL</sequence>
<organism evidence="2 3">
    <name type="scientific">Suillus discolor</name>
    <dbReference type="NCBI Taxonomy" id="1912936"/>
    <lineage>
        <taxon>Eukaryota</taxon>
        <taxon>Fungi</taxon>
        <taxon>Dikarya</taxon>
        <taxon>Basidiomycota</taxon>
        <taxon>Agaricomycotina</taxon>
        <taxon>Agaricomycetes</taxon>
        <taxon>Agaricomycetidae</taxon>
        <taxon>Boletales</taxon>
        <taxon>Suillineae</taxon>
        <taxon>Suillaceae</taxon>
        <taxon>Suillus</taxon>
    </lineage>
</organism>
<reference evidence="2" key="1">
    <citation type="journal article" date="2020" name="New Phytol.">
        <title>Comparative genomics reveals dynamic genome evolution in host specialist ectomycorrhizal fungi.</title>
        <authorList>
            <person name="Lofgren L.A."/>
            <person name="Nguyen N.H."/>
            <person name="Vilgalys R."/>
            <person name="Ruytinx J."/>
            <person name="Liao H.L."/>
            <person name="Branco S."/>
            <person name="Kuo A."/>
            <person name="LaButti K."/>
            <person name="Lipzen A."/>
            <person name="Andreopoulos W."/>
            <person name="Pangilinan J."/>
            <person name="Riley R."/>
            <person name="Hundley H."/>
            <person name="Na H."/>
            <person name="Barry K."/>
            <person name="Grigoriev I.V."/>
            <person name="Stajich J.E."/>
            <person name="Kennedy P.G."/>
        </authorList>
    </citation>
    <scope>NUCLEOTIDE SEQUENCE</scope>
    <source>
        <strain evidence="2">FC423</strain>
    </source>
</reference>
<keyword evidence="3" id="KW-1185">Reference proteome</keyword>
<dbReference type="AlphaFoldDB" id="A0A9P7F485"/>
<feature type="compositionally biased region" description="Polar residues" evidence="1">
    <location>
        <begin position="93"/>
        <end position="105"/>
    </location>
</feature>
<dbReference type="Proteomes" id="UP000823399">
    <property type="component" value="Unassembled WGS sequence"/>
</dbReference>
<accession>A0A9P7F485</accession>
<evidence type="ECO:0000313" key="3">
    <source>
        <dbReference type="Proteomes" id="UP000823399"/>
    </source>
</evidence>
<evidence type="ECO:0000313" key="2">
    <source>
        <dbReference type="EMBL" id="KAG2105103.1"/>
    </source>
</evidence>
<comment type="caution">
    <text evidence="2">The sequence shown here is derived from an EMBL/GenBank/DDBJ whole genome shotgun (WGS) entry which is preliminary data.</text>
</comment>
<dbReference type="GeneID" id="64703981"/>
<protein>
    <submittedName>
        <fullName evidence="2">Uncharacterized protein</fullName>
    </submittedName>
</protein>
<feature type="compositionally biased region" description="Polar residues" evidence="1">
    <location>
        <begin position="71"/>
        <end position="80"/>
    </location>
</feature>
<dbReference type="OrthoDB" id="2661285at2759"/>
<gene>
    <name evidence="2" type="ORF">F5147DRAFT_775421</name>
</gene>
<feature type="region of interest" description="Disordered" evidence="1">
    <location>
        <begin position="1"/>
        <end position="125"/>
    </location>
</feature>
<evidence type="ECO:0000256" key="1">
    <source>
        <dbReference type="SAM" id="MobiDB-lite"/>
    </source>
</evidence>
<name>A0A9P7F485_9AGAM</name>
<dbReference type="RefSeq" id="XP_041291153.1">
    <property type="nucleotide sequence ID" value="XM_041441722.1"/>
</dbReference>
<proteinExistence type="predicted"/>
<dbReference type="EMBL" id="JABBWM010000039">
    <property type="protein sequence ID" value="KAG2105103.1"/>
    <property type="molecule type" value="Genomic_DNA"/>
</dbReference>